<sequence length="223" mass="26048">MNRRRFSDWLRGDNSKWLMRYPAMTVMVFLRRDIGYRLLAPVPMIIMTGILMLVAAIIPPDEPGAHPEWLFWFAMISLFLATCQRTKRWREFKKGILQHTYYIGTSPFDYRWLPQFCRRFRRMARFADPFFCIFAGLVLLPESTVLGFWLMIAGAALRIFEDVVFQKELNRDFDILDSVITSEVHSNTVETFDDSAPHTPQPSSNAIPTGLAPDIEAHIRNRR</sequence>
<proteinExistence type="predicted"/>
<keyword evidence="4" id="KW-1185">Reference proteome</keyword>
<keyword evidence="2" id="KW-0472">Membrane</keyword>
<comment type="caution">
    <text evidence="3">The sequence shown here is derived from an EMBL/GenBank/DDBJ whole genome shotgun (WGS) entry which is preliminary data.</text>
</comment>
<protein>
    <submittedName>
        <fullName evidence="3">Uncharacterized protein</fullName>
    </submittedName>
</protein>
<organism evidence="3 4">
    <name type="scientific">Prosthecobacter algae</name>
    <dbReference type="NCBI Taxonomy" id="1144682"/>
    <lineage>
        <taxon>Bacteria</taxon>
        <taxon>Pseudomonadati</taxon>
        <taxon>Verrucomicrobiota</taxon>
        <taxon>Verrucomicrobiia</taxon>
        <taxon>Verrucomicrobiales</taxon>
        <taxon>Verrucomicrobiaceae</taxon>
        <taxon>Prosthecobacter</taxon>
    </lineage>
</organism>
<dbReference type="Proteomes" id="UP001499852">
    <property type="component" value="Unassembled WGS sequence"/>
</dbReference>
<name>A0ABP9NZ23_9BACT</name>
<evidence type="ECO:0000313" key="3">
    <source>
        <dbReference type="EMBL" id="GAA5135123.1"/>
    </source>
</evidence>
<feature type="region of interest" description="Disordered" evidence="1">
    <location>
        <begin position="190"/>
        <end position="210"/>
    </location>
</feature>
<dbReference type="EMBL" id="BAABIA010000002">
    <property type="protein sequence ID" value="GAA5135123.1"/>
    <property type="molecule type" value="Genomic_DNA"/>
</dbReference>
<reference evidence="4" key="1">
    <citation type="journal article" date="2019" name="Int. J. Syst. Evol. Microbiol.">
        <title>The Global Catalogue of Microorganisms (GCM) 10K type strain sequencing project: providing services to taxonomists for standard genome sequencing and annotation.</title>
        <authorList>
            <consortium name="The Broad Institute Genomics Platform"/>
            <consortium name="The Broad Institute Genome Sequencing Center for Infectious Disease"/>
            <person name="Wu L."/>
            <person name="Ma J."/>
        </authorList>
    </citation>
    <scope>NUCLEOTIDE SEQUENCE [LARGE SCALE GENOMIC DNA]</scope>
    <source>
        <strain evidence="4">JCM 18053</strain>
    </source>
</reference>
<keyword evidence="2" id="KW-1133">Transmembrane helix</keyword>
<feature type="transmembrane region" description="Helical" evidence="2">
    <location>
        <begin position="34"/>
        <end position="57"/>
    </location>
</feature>
<feature type="transmembrane region" description="Helical" evidence="2">
    <location>
        <begin position="69"/>
        <end position="86"/>
    </location>
</feature>
<evidence type="ECO:0000313" key="4">
    <source>
        <dbReference type="Proteomes" id="UP001499852"/>
    </source>
</evidence>
<accession>A0ABP9NZ23</accession>
<keyword evidence="2" id="KW-0812">Transmembrane</keyword>
<gene>
    <name evidence="3" type="ORF">GCM10023213_07890</name>
</gene>
<evidence type="ECO:0000256" key="2">
    <source>
        <dbReference type="SAM" id="Phobius"/>
    </source>
</evidence>
<evidence type="ECO:0000256" key="1">
    <source>
        <dbReference type="SAM" id="MobiDB-lite"/>
    </source>
</evidence>